<evidence type="ECO:0000256" key="1">
    <source>
        <dbReference type="ARBA" id="ARBA00004123"/>
    </source>
</evidence>
<dbReference type="GO" id="GO:0000981">
    <property type="term" value="F:DNA-binding transcription factor activity, RNA polymerase II-specific"/>
    <property type="evidence" value="ECO:0007669"/>
    <property type="project" value="InterPro"/>
</dbReference>
<dbReference type="InterPro" id="IPR007219">
    <property type="entry name" value="XnlR_reg_dom"/>
</dbReference>
<evidence type="ECO:0000256" key="3">
    <source>
        <dbReference type="ARBA" id="ARBA00023015"/>
    </source>
</evidence>
<keyword evidence="2" id="KW-0479">Metal-binding</keyword>
<evidence type="ECO:0000256" key="4">
    <source>
        <dbReference type="ARBA" id="ARBA00023163"/>
    </source>
</evidence>
<evidence type="ECO:0000256" key="2">
    <source>
        <dbReference type="ARBA" id="ARBA00022723"/>
    </source>
</evidence>
<protein>
    <recommendedName>
        <fullName evidence="7">Xylanolytic transcriptional activator regulatory domain-containing protein</fullName>
    </recommendedName>
</protein>
<dbReference type="GO" id="GO:0008270">
    <property type="term" value="F:zinc ion binding"/>
    <property type="evidence" value="ECO:0007669"/>
    <property type="project" value="InterPro"/>
</dbReference>
<gene>
    <name evidence="8" type="ORF">POSPLADRAFT_1131510</name>
</gene>
<organism evidence="8 9">
    <name type="scientific">Postia placenta MAD-698-R-SB12</name>
    <dbReference type="NCBI Taxonomy" id="670580"/>
    <lineage>
        <taxon>Eukaryota</taxon>
        <taxon>Fungi</taxon>
        <taxon>Dikarya</taxon>
        <taxon>Basidiomycota</taxon>
        <taxon>Agaricomycotina</taxon>
        <taxon>Agaricomycetes</taxon>
        <taxon>Polyporales</taxon>
        <taxon>Adustoporiaceae</taxon>
        <taxon>Rhodonia</taxon>
    </lineage>
</organism>
<evidence type="ECO:0000313" key="9">
    <source>
        <dbReference type="Proteomes" id="UP000194127"/>
    </source>
</evidence>
<keyword evidence="9" id="KW-1185">Reference proteome</keyword>
<dbReference type="AlphaFoldDB" id="A0A1X6NC13"/>
<comment type="subcellular location">
    <subcellularLocation>
        <location evidence="1">Nucleus</location>
    </subcellularLocation>
</comment>
<evidence type="ECO:0000313" key="8">
    <source>
        <dbReference type="EMBL" id="OSX66167.1"/>
    </source>
</evidence>
<dbReference type="InterPro" id="IPR050815">
    <property type="entry name" value="TF_fung"/>
</dbReference>
<dbReference type="GO" id="GO:0005634">
    <property type="term" value="C:nucleus"/>
    <property type="evidence" value="ECO:0007669"/>
    <property type="project" value="UniProtKB-SubCell"/>
</dbReference>
<evidence type="ECO:0000256" key="5">
    <source>
        <dbReference type="ARBA" id="ARBA00023242"/>
    </source>
</evidence>
<dbReference type="Pfam" id="PF04082">
    <property type="entry name" value="Fungal_trans"/>
    <property type="match status" value="1"/>
</dbReference>
<dbReference type="OrthoDB" id="2309723at2759"/>
<dbReference type="RefSeq" id="XP_024342961.1">
    <property type="nucleotide sequence ID" value="XM_024484093.1"/>
</dbReference>
<keyword evidence="3" id="KW-0805">Transcription regulation</keyword>
<accession>A0A1X6NC13</accession>
<keyword evidence="5" id="KW-0539">Nucleus</keyword>
<dbReference type="GO" id="GO:0006351">
    <property type="term" value="P:DNA-templated transcription"/>
    <property type="evidence" value="ECO:0007669"/>
    <property type="project" value="InterPro"/>
</dbReference>
<evidence type="ECO:0000259" key="7">
    <source>
        <dbReference type="Pfam" id="PF04082"/>
    </source>
</evidence>
<name>A0A1X6NC13_9APHY</name>
<dbReference type="PANTHER" id="PTHR47338:SF29">
    <property type="entry name" value="ZN(2)-C6 FUNGAL-TYPE DOMAIN-CONTAINING PROTEIN"/>
    <property type="match status" value="1"/>
</dbReference>
<feature type="compositionally biased region" description="Polar residues" evidence="6">
    <location>
        <begin position="54"/>
        <end position="84"/>
    </location>
</feature>
<dbReference type="CDD" id="cd12148">
    <property type="entry name" value="fungal_TF_MHR"/>
    <property type="match status" value="1"/>
</dbReference>
<dbReference type="PANTHER" id="PTHR47338">
    <property type="entry name" value="ZN(II)2CYS6 TRANSCRIPTION FACTOR (EUROFUNG)-RELATED"/>
    <property type="match status" value="1"/>
</dbReference>
<dbReference type="GeneID" id="36329042"/>
<proteinExistence type="predicted"/>
<feature type="region of interest" description="Disordered" evidence="6">
    <location>
        <begin position="53"/>
        <end position="84"/>
    </location>
</feature>
<dbReference type="Proteomes" id="UP000194127">
    <property type="component" value="Unassembled WGS sequence"/>
</dbReference>
<dbReference type="STRING" id="670580.A0A1X6NC13"/>
<feature type="domain" description="Xylanolytic transcriptional activator regulatory" evidence="7">
    <location>
        <begin position="116"/>
        <end position="289"/>
    </location>
</feature>
<sequence>MASECGYNDEPPRDSVSGLQRQVARLENRIANLINPSFTPVTLHDPYEKYHQLQAHSRASSQSQDLTHDQTPVQTPMQRQPLIQRQSPVEDHYLPEQSLQALFNSFTNHAVEFGFFLQMPRFLQALPQPRQADQTDHTVALLNAIYLVGAYFSNDPHLHGLQAELFLRASEHLAVSLINSTSTAVMHALQAEVLLANYCFSNNRTLEGTYHANAAASMALACRLHMVRSSRILQNSALPMELNAQYRLAPPVNAAEEGERIDAFWTIYVLDKSWSLALGYDSVFADDEQKGTEIDVPWPSVSYENRQMPAGLRTVKTFVFGAHDLDSEVCLLALQAKAMVLFEYATRAANFTATGTGYLSPEVLQIDQRIEQLKQSLPAIPATNSGYACLIPKLLLIHMLAHCATIQLFRIQGGTIAISPDSKAMRAISSAASLLRNVDYSRVQHVDAFLGVGLIVHLCRDPNLTTYNCQALLLTISRAISGALSAVRNAVAAMPPDAARPLIAMGARLTEQLRVIVAALGAWGVISPFMRHQQGMVEQLQTASTVQSKGCHPGINDSCRQYQSLICLSGKVAVSTPPVDKNTKRKRVAFFAAWAFNFHWYRRVDDS</sequence>
<reference evidence="8 9" key="1">
    <citation type="submission" date="2017-04" db="EMBL/GenBank/DDBJ databases">
        <title>Genome Sequence of the Model Brown-Rot Fungus Postia placenta SB12.</title>
        <authorList>
            <consortium name="DOE Joint Genome Institute"/>
            <person name="Gaskell J."/>
            <person name="Kersten P."/>
            <person name="Larrondo L.F."/>
            <person name="Canessa P."/>
            <person name="Martinez D."/>
            <person name="Hibbett D."/>
            <person name="Schmoll M."/>
            <person name="Kubicek C.P."/>
            <person name="Martinez A.T."/>
            <person name="Yadav J."/>
            <person name="Master E."/>
            <person name="Magnuson J.K."/>
            <person name="James T."/>
            <person name="Yaver D."/>
            <person name="Berka R."/>
            <person name="Labutti K."/>
            <person name="Lipzen A."/>
            <person name="Aerts A."/>
            <person name="Barry K."/>
            <person name="Henrissat B."/>
            <person name="Blanchette R."/>
            <person name="Grigoriev I."/>
            <person name="Cullen D."/>
        </authorList>
    </citation>
    <scope>NUCLEOTIDE SEQUENCE [LARGE SCALE GENOMIC DNA]</scope>
    <source>
        <strain evidence="8 9">MAD-698-R-SB12</strain>
    </source>
</reference>
<evidence type="ECO:0000256" key="6">
    <source>
        <dbReference type="SAM" id="MobiDB-lite"/>
    </source>
</evidence>
<keyword evidence="4" id="KW-0804">Transcription</keyword>
<dbReference type="GO" id="GO:0003677">
    <property type="term" value="F:DNA binding"/>
    <property type="evidence" value="ECO:0007669"/>
    <property type="project" value="InterPro"/>
</dbReference>
<dbReference type="EMBL" id="KZ110592">
    <property type="protein sequence ID" value="OSX66167.1"/>
    <property type="molecule type" value="Genomic_DNA"/>
</dbReference>